<keyword evidence="4 6" id="KW-1133">Transmembrane helix</keyword>
<feature type="transmembrane region" description="Helical" evidence="6">
    <location>
        <begin position="206"/>
        <end position="227"/>
    </location>
</feature>
<protein>
    <recommendedName>
        <fullName evidence="7">Cytochrome C biogenesis protein transmembrane domain-containing protein</fullName>
    </recommendedName>
</protein>
<proteinExistence type="inferred from homology"/>
<dbReference type="InterPro" id="IPR003834">
    <property type="entry name" value="Cyt_c_assmbl_TM_dom"/>
</dbReference>
<keyword evidence="3 6" id="KW-0812">Transmembrane</keyword>
<organism evidence="8">
    <name type="scientific">marine metagenome</name>
    <dbReference type="NCBI Taxonomy" id="408172"/>
    <lineage>
        <taxon>unclassified sequences</taxon>
        <taxon>metagenomes</taxon>
        <taxon>ecological metagenomes</taxon>
    </lineage>
</organism>
<dbReference type="PANTHER" id="PTHR31272:SF4">
    <property type="entry name" value="CYTOCHROME C-TYPE BIOGENESIS PROTEIN HI_1454-RELATED"/>
    <property type="match status" value="1"/>
</dbReference>
<name>A0A382T000_9ZZZZ</name>
<feature type="domain" description="Cytochrome C biogenesis protein transmembrane" evidence="7">
    <location>
        <begin position="6"/>
        <end position="221"/>
    </location>
</feature>
<evidence type="ECO:0000256" key="5">
    <source>
        <dbReference type="ARBA" id="ARBA00023136"/>
    </source>
</evidence>
<feature type="transmembrane region" description="Helical" evidence="6">
    <location>
        <begin position="59"/>
        <end position="87"/>
    </location>
</feature>
<feature type="transmembrane region" description="Helical" evidence="6">
    <location>
        <begin position="12"/>
        <end position="39"/>
    </location>
</feature>
<dbReference type="Pfam" id="PF02683">
    <property type="entry name" value="DsbD_TM"/>
    <property type="match status" value="1"/>
</dbReference>
<keyword evidence="5 6" id="KW-0472">Membrane</keyword>
<dbReference type="AlphaFoldDB" id="A0A382T000"/>
<dbReference type="PANTHER" id="PTHR31272">
    <property type="entry name" value="CYTOCHROME C-TYPE BIOGENESIS PROTEIN HI_1454-RELATED"/>
    <property type="match status" value="1"/>
</dbReference>
<evidence type="ECO:0000256" key="4">
    <source>
        <dbReference type="ARBA" id="ARBA00022989"/>
    </source>
</evidence>
<dbReference type="GO" id="GO:0017004">
    <property type="term" value="P:cytochrome complex assembly"/>
    <property type="evidence" value="ECO:0007669"/>
    <property type="project" value="InterPro"/>
</dbReference>
<comment type="subcellular location">
    <subcellularLocation>
        <location evidence="1">Membrane</location>
        <topology evidence="1">Multi-pass membrane protein</topology>
    </subcellularLocation>
</comment>
<feature type="transmembrane region" description="Helical" evidence="6">
    <location>
        <begin position="172"/>
        <end position="194"/>
    </location>
</feature>
<feature type="non-terminal residue" evidence="8">
    <location>
        <position position="233"/>
    </location>
</feature>
<sequence length="233" mass="24437">MEVQVSLPMAFLAGLVSFLSPCVLPVVPSYLAFVSGLTLGELTDHSTREARSTAMLHSVLFMVGFGLVFMTMGLVATTVGVVIAQALPWLSRAGGVLMILFGLILIGVLSIPTLAQTLRLNPVAKPASMFGSFAVGIAFGAGWTPCIGPILGAVLLYVSLESTMVEGMLLLGTYAFGLGIPFVAASVGLNWFMVGSRKVRAWIVPLQWVAGTVLVVIGLTMGTGQFARLTAFL</sequence>
<evidence type="ECO:0000259" key="7">
    <source>
        <dbReference type="Pfam" id="PF02683"/>
    </source>
</evidence>
<gene>
    <name evidence="8" type="ORF">METZ01_LOCUS367996</name>
</gene>
<evidence type="ECO:0000256" key="1">
    <source>
        <dbReference type="ARBA" id="ARBA00004141"/>
    </source>
</evidence>
<reference evidence="8" key="1">
    <citation type="submission" date="2018-05" db="EMBL/GenBank/DDBJ databases">
        <authorList>
            <person name="Lanie J.A."/>
            <person name="Ng W.-L."/>
            <person name="Kazmierczak K.M."/>
            <person name="Andrzejewski T.M."/>
            <person name="Davidsen T.M."/>
            <person name="Wayne K.J."/>
            <person name="Tettelin H."/>
            <person name="Glass J.I."/>
            <person name="Rusch D."/>
            <person name="Podicherti R."/>
            <person name="Tsui H.-C.T."/>
            <person name="Winkler M.E."/>
        </authorList>
    </citation>
    <scope>NUCLEOTIDE SEQUENCE</scope>
</reference>
<evidence type="ECO:0000256" key="3">
    <source>
        <dbReference type="ARBA" id="ARBA00022692"/>
    </source>
</evidence>
<dbReference type="InterPro" id="IPR051790">
    <property type="entry name" value="Cytochrome_c-biogenesis_DsbD"/>
</dbReference>
<feature type="transmembrane region" description="Helical" evidence="6">
    <location>
        <begin position="127"/>
        <end position="160"/>
    </location>
</feature>
<accession>A0A382T000</accession>
<dbReference type="GO" id="GO:0016020">
    <property type="term" value="C:membrane"/>
    <property type="evidence" value="ECO:0007669"/>
    <property type="project" value="UniProtKB-SubCell"/>
</dbReference>
<evidence type="ECO:0000313" key="8">
    <source>
        <dbReference type="EMBL" id="SVD15142.1"/>
    </source>
</evidence>
<comment type="similarity">
    <text evidence="2">Belongs to the DsbD family.</text>
</comment>
<dbReference type="EMBL" id="UINC01132681">
    <property type="protein sequence ID" value="SVD15142.1"/>
    <property type="molecule type" value="Genomic_DNA"/>
</dbReference>
<feature type="transmembrane region" description="Helical" evidence="6">
    <location>
        <begin position="93"/>
        <end position="115"/>
    </location>
</feature>
<evidence type="ECO:0000256" key="2">
    <source>
        <dbReference type="ARBA" id="ARBA00006143"/>
    </source>
</evidence>
<evidence type="ECO:0000256" key="6">
    <source>
        <dbReference type="SAM" id="Phobius"/>
    </source>
</evidence>